<evidence type="ECO:0000256" key="8">
    <source>
        <dbReference type="SAM" id="MobiDB-lite"/>
    </source>
</evidence>
<proteinExistence type="inferred from homology"/>
<keyword evidence="5 9" id="KW-1133">Transmembrane helix</keyword>
<comment type="similarity">
    <text evidence="2">Belongs to the G-protein coupled receptor 1 family.</text>
</comment>
<dbReference type="GO" id="GO:0042277">
    <property type="term" value="F:peptide binding"/>
    <property type="evidence" value="ECO:0007669"/>
    <property type="project" value="TreeGrafter"/>
</dbReference>
<evidence type="ECO:0000259" key="10">
    <source>
        <dbReference type="PROSITE" id="PS50262"/>
    </source>
</evidence>
<feature type="transmembrane region" description="Helical" evidence="9">
    <location>
        <begin position="21"/>
        <end position="43"/>
    </location>
</feature>
<feature type="transmembrane region" description="Helical" evidence="9">
    <location>
        <begin position="63"/>
        <end position="88"/>
    </location>
</feature>
<dbReference type="Proteomes" id="UP000694920">
    <property type="component" value="Unplaced"/>
</dbReference>
<keyword evidence="11" id="KW-1185">Reference proteome</keyword>
<dbReference type="GO" id="GO:0032870">
    <property type="term" value="P:cellular response to hormone stimulus"/>
    <property type="evidence" value="ECO:0007669"/>
    <property type="project" value="TreeGrafter"/>
</dbReference>
<keyword evidence="7 12" id="KW-0675">Receptor</keyword>
<evidence type="ECO:0000256" key="4">
    <source>
        <dbReference type="ARBA" id="ARBA00022692"/>
    </source>
</evidence>
<dbReference type="PROSITE" id="PS50262">
    <property type="entry name" value="G_PROTEIN_RECEP_F1_2"/>
    <property type="match status" value="1"/>
</dbReference>
<dbReference type="PANTHER" id="PTHR24241">
    <property type="entry name" value="NEUROPEPTIDE RECEPTOR-RELATED G-PROTEIN COUPLED RECEPTOR"/>
    <property type="match status" value="1"/>
</dbReference>
<dbReference type="CDD" id="cd00637">
    <property type="entry name" value="7tm_classA_rhodopsin-like"/>
    <property type="match status" value="1"/>
</dbReference>
<dbReference type="KEGG" id="ccin:107274925"/>
<sequence length="316" mass="35014">MDRHRCLAIAPYRSALTGPRVLAASLITWAIAASLFLPAAFWFRPREVADGTICTLVFPKNDVVNISLCFTIPIIIVACLLPMGLLVYHYQRIFQRILDTRSRWAVPCVAQGLEAGAGGRRDSELSVVGTLVPWAGRKLSTVSITGRQGRAGSLSHHEEIRLHKHLRVVRILLLNVVAVLVMWLPITIVMFLIYVDGRRSNEDTNFFLKSHHFVWALVVAQLNTVVNPLLYGVFSENFRACFVKLWRRGLSKDHGSGERVSGGTGSRKGVKSLEVFQDRLGGPRTPSSLRTGPRPPKKSSSCSIASIIEVPSLEKL</sequence>
<dbReference type="SUPFAM" id="SSF81321">
    <property type="entry name" value="Family A G protein-coupled receptor-like"/>
    <property type="match status" value="1"/>
</dbReference>
<evidence type="ECO:0000256" key="7">
    <source>
        <dbReference type="ARBA" id="ARBA00023170"/>
    </source>
</evidence>
<dbReference type="GeneID" id="107274925"/>
<evidence type="ECO:0000313" key="12">
    <source>
        <dbReference type="RefSeq" id="XP_024935584.1"/>
    </source>
</evidence>
<dbReference type="InterPro" id="IPR017452">
    <property type="entry name" value="GPCR_Rhodpsn_7TM"/>
</dbReference>
<reference evidence="12" key="1">
    <citation type="submission" date="2025-08" db="UniProtKB">
        <authorList>
            <consortium name="RefSeq"/>
        </authorList>
    </citation>
    <scope>IDENTIFICATION</scope>
</reference>
<dbReference type="AlphaFoldDB" id="A0AAJ7VWB9"/>
<dbReference type="RefSeq" id="XP_024935584.1">
    <property type="nucleotide sequence ID" value="XM_025079816.1"/>
</dbReference>
<evidence type="ECO:0000256" key="9">
    <source>
        <dbReference type="SAM" id="Phobius"/>
    </source>
</evidence>
<feature type="domain" description="G-protein coupled receptors family 1 profile" evidence="10">
    <location>
        <begin position="1"/>
        <end position="231"/>
    </location>
</feature>
<dbReference type="GO" id="GO:0005886">
    <property type="term" value="C:plasma membrane"/>
    <property type="evidence" value="ECO:0007669"/>
    <property type="project" value="UniProtKB-SubCell"/>
</dbReference>
<dbReference type="PANTHER" id="PTHR24241:SF67">
    <property type="entry name" value="FREE FATTY ACID RECEPTOR 4"/>
    <property type="match status" value="1"/>
</dbReference>
<comment type="subcellular location">
    <subcellularLocation>
        <location evidence="1">Cell membrane</location>
        <topology evidence="1">Multi-pass membrane protein</topology>
    </subcellularLocation>
</comment>
<evidence type="ECO:0000313" key="11">
    <source>
        <dbReference type="Proteomes" id="UP000694920"/>
    </source>
</evidence>
<gene>
    <name evidence="12" type="primary">LOC107274925</name>
</gene>
<dbReference type="Pfam" id="PF00001">
    <property type="entry name" value="7tm_1"/>
    <property type="match status" value="1"/>
</dbReference>
<dbReference type="PRINTS" id="PR00237">
    <property type="entry name" value="GPCRRHODOPSN"/>
</dbReference>
<evidence type="ECO:0000256" key="3">
    <source>
        <dbReference type="ARBA" id="ARBA00022475"/>
    </source>
</evidence>
<keyword evidence="6 9" id="KW-0472">Membrane</keyword>
<evidence type="ECO:0000256" key="1">
    <source>
        <dbReference type="ARBA" id="ARBA00004651"/>
    </source>
</evidence>
<keyword evidence="4 9" id="KW-0812">Transmembrane</keyword>
<evidence type="ECO:0000256" key="2">
    <source>
        <dbReference type="ARBA" id="ARBA00010663"/>
    </source>
</evidence>
<protein>
    <submittedName>
        <fullName evidence="12">5-hydroxytryptamine receptor 1D</fullName>
    </submittedName>
</protein>
<name>A0AAJ7VWB9_CEPCN</name>
<dbReference type="GO" id="GO:0004930">
    <property type="term" value="F:G protein-coupled receptor activity"/>
    <property type="evidence" value="ECO:0007669"/>
    <property type="project" value="InterPro"/>
</dbReference>
<dbReference type="Gene3D" id="1.20.1070.10">
    <property type="entry name" value="Rhodopsin 7-helix transmembrane proteins"/>
    <property type="match status" value="1"/>
</dbReference>
<evidence type="ECO:0000256" key="6">
    <source>
        <dbReference type="ARBA" id="ARBA00023136"/>
    </source>
</evidence>
<dbReference type="InterPro" id="IPR000276">
    <property type="entry name" value="GPCR_Rhodpsn"/>
</dbReference>
<organism evidence="11 12">
    <name type="scientific">Cephus cinctus</name>
    <name type="common">Wheat stem sawfly</name>
    <dbReference type="NCBI Taxonomy" id="211228"/>
    <lineage>
        <taxon>Eukaryota</taxon>
        <taxon>Metazoa</taxon>
        <taxon>Ecdysozoa</taxon>
        <taxon>Arthropoda</taxon>
        <taxon>Hexapoda</taxon>
        <taxon>Insecta</taxon>
        <taxon>Pterygota</taxon>
        <taxon>Neoptera</taxon>
        <taxon>Endopterygota</taxon>
        <taxon>Hymenoptera</taxon>
        <taxon>Cephoidea</taxon>
        <taxon>Cephidae</taxon>
        <taxon>Cephus</taxon>
    </lineage>
</organism>
<evidence type="ECO:0000256" key="5">
    <source>
        <dbReference type="ARBA" id="ARBA00022989"/>
    </source>
</evidence>
<accession>A0AAJ7VWB9</accession>
<feature type="transmembrane region" description="Helical" evidence="9">
    <location>
        <begin position="171"/>
        <end position="193"/>
    </location>
</feature>
<keyword evidence="3" id="KW-1003">Cell membrane</keyword>
<feature type="transmembrane region" description="Helical" evidence="9">
    <location>
        <begin position="213"/>
        <end position="234"/>
    </location>
</feature>
<feature type="region of interest" description="Disordered" evidence="8">
    <location>
        <begin position="275"/>
        <end position="301"/>
    </location>
</feature>